<dbReference type="GO" id="GO:0038023">
    <property type="term" value="F:signaling receptor activity"/>
    <property type="evidence" value="ECO:0007669"/>
    <property type="project" value="InterPro"/>
</dbReference>
<dbReference type="GO" id="GO:0007399">
    <property type="term" value="P:nervous system development"/>
    <property type="evidence" value="ECO:0007669"/>
    <property type="project" value="TreeGrafter"/>
</dbReference>
<evidence type="ECO:0000256" key="9">
    <source>
        <dbReference type="SAM" id="SignalP"/>
    </source>
</evidence>
<feature type="signal peptide" evidence="9">
    <location>
        <begin position="1"/>
        <end position="22"/>
    </location>
</feature>
<evidence type="ECO:0000256" key="6">
    <source>
        <dbReference type="ARBA" id="ARBA00023170"/>
    </source>
</evidence>
<dbReference type="PANTHER" id="PTHR10269">
    <property type="entry name" value="GDNF RECEPTOR ALPHA"/>
    <property type="match status" value="1"/>
</dbReference>
<dbReference type="InterPro" id="IPR037193">
    <property type="entry name" value="GDNF_alpha"/>
</dbReference>
<keyword evidence="6" id="KW-0675">Receptor</keyword>
<evidence type="ECO:0000256" key="5">
    <source>
        <dbReference type="ARBA" id="ARBA00023136"/>
    </source>
</evidence>
<proteinExistence type="inferred from homology"/>
<evidence type="ECO:0000313" key="10">
    <source>
        <dbReference type="EMBL" id="CAH1785396.1"/>
    </source>
</evidence>
<dbReference type="Proteomes" id="UP000749559">
    <property type="component" value="Unassembled WGS sequence"/>
</dbReference>
<organism evidence="10 11">
    <name type="scientific">Owenia fusiformis</name>
    <name type="common">Polychaete worm</name>
    <dbReference type="NCBI Taxonomy" id="6347"/>
    <lineage>
        <taxon>Eukaryota</taxon>
        <taxon>Metazoa</taxon>
        <taxon>Spiralia</taxon>
        <taxon>Lophotrochozoa</taxon>
        <taxon>Annelida</taxon>
        <taxon>Polychaeta</taxon>
        <taxon>Sedentaria</taxon>
        <taxon>Canalipalpata</taxon>
        <taxon>Sabellida</taxon>
        <taxon>Oweniida</taxon>
        <taxon>Oweniidae</taxon>
        <taxon>Owenia</taxon>
    </lineage>
</organism>
<name>A0A8J1Y1K5_OWEFU</name>
<dbReference type="InterPro" id="IPR003438">
    <property type="entry name" value="GDNF_rcpt"/>
</dbReference>
<protein>
    <submittedName>
        <fullName evidence="10">Uncharacterized protein</fullName>
    </submittedName>
</protein>
<gene>
    <name evidence="10" type="ORF">OFUS_LOCUS11461</name>
</gene>
<evidence type="ECO:0000256" key="7">
    <source>
        <dbReference type="ARBA" id="ARBA00023180"/>
    </source>
</evidence>
<feature type="compositionally biased region" description="Polar residues" evidence="8">
    <location>
        <begin position="158"/>
        <end position="173"/>
    </location>
</feature>
<dbReference type="PANTHER" id="PTHR10269:SF12">
    <property type="entry name" value="GLIAL CELL LINE-DERIVED NEUROTROPHIC FAMILY RECEPTOR-LIKE, ISOFORM E"/>
    <property type="match status" value="1"/>
</dbReference>
<feature type="region of interest" description="Disordered" evidence="8">
    <location>
        <begin position="202"/>
        <end position="257"/>
    </location>
</feature>
<evidence type="ECO:0000256" key="4">
    <source>
        <dbReference type="ARBA" id="ARBA00022729"/>
    </source>
</evidence>
<dbReference type="GO" id="GO:0043235">
    <property type="term" value="C:receptor complex"/>
    <property type="evidence" value="ECO:0007669"/>
    <property type="project" value="TreeGrafter"/>
</dbReference>
<feature type="compositionally biased region" description="Polar residues" evidence="8">
    <location>
        <begin position="205"/>
        <end position="236"/>
    </location>
</feature>
<accession>A0A8J1Y1K5</accession>
<keyword evidence="4 9" id="KW-0732">Signal</keyword>
<evidence type="ECO:0000256" key="3">
    <source>
        <dbReference type="ARBA" id="ARBA00022475"/>
    </source>
</evidence>
<keyword evidence="3" id="KW-1003">Cell membrane</keyword>
<evidence type="ECO:0000256" key="2">
    <source>
        <dbReference type="ARBA" id="ARBA00005961"/>
    </source>
</evidence>
<dbReference type="Pfam" id="PF02351">
    <property type="entry name" value="GDNF"/>
    <property type="match status" value="2"/>
</dbReference>
<comment type="caution">
    <text evidence="10">The sequence shown here is derived from an EMBL/GenBank/DDBJ whole genome shotgun (WGS) entry which is preliminary data.</text>
</comment>
<dbReference type="GO" id="GO:0009897">
    <property type="term" value="C:external side of plasma membrane"/>
    <property type="evidence" value="ECO:0007669"/>
    <property type="project" value="TreeGrafter"/>
</dbReference>
<dbReference type="InterPro" id="IPR016017">
    <property type="entry name" value="GDNF/GAS1"/>
</dbReference>
<evidence type="ECO:0000313" key="11">
    <source>
        <dbReference type="Proteomes" id="UP000749559"/>
    </source>
</evidence>
<keyword evidence="5" id="KW-0472">Membrane</keyword>
<evidence type="ECO:0000256" key="1">
    <source>
        <dbReference type="ARBA" id="ARBA00004236"/>
    </source>
</evidence>
<reference evidence="10" key="1">
    <citation type="submission" date="2022-03" db="EMBL/GenBank/DDBJ databases">
        <authorList>
            <person name="Martin C."/>
        </authorList>
    </citation>
    <scope>NUCLEOTIDE SEQUENCE</scope>
</reference>
<feature type="compositionally biased region" description="Low complexity" evidence="8">
    <location>
        <begin position="237"/>
        <end position="252"/>
    </location>
</feature>
<dbReference type="GO" id="GO:0007169">
    <property type="term" value="P:cell surface receptor protein tyrosine kinase signaling pathway"/>
    <property type="evidence" value="ECO:0007669"/>
    <property type="project" value="UniProtKB-ARBA"/>
</dbReference>
<dbReference type="SMART" id="SM00907">
    <property type="entry name" value="GDNF"/>
    <property type="match status" value="4"/>
</dbReference>
<evidence type="ECO:0000256" key="8">
    <source>
        <dbReference type="SAM" id="MobiDB-lite"/>
    </source>
</evidence>
<dbReference type="SUPFAM" id="SSF110035">
    <property type="entry name" value="GDNF receptor-like"/>
    <property type="match status" value="3"/>
</dbReference>
<dbReference type="EMBL" id="CAIIXF020000006">
    <property type="protein sequence ID" value="CAH1785396.1"/>
    <property type="molecule type" value="Genomic_DNA"/>
</dbReference>
<dbReference type="AlphaFoldDB" id="A0A8J1Y1K5"/>
<feature type="region of interest" description="Disordered" evidence="8">
    <location>
        <begin position="138"/>
        <end position="176"/>
    </location>
</feature>
<keyword evidence="11" id="KW-1185">Reference proteome</keyword>
<feature type="region of interest" description="Disordered" evidence="8">
    <location>
        <begin position="611"/>
        <end position="630"/>
    </location>
</feature>
<sequence length="892" mass="100068">MDERILIGILLGLAGSLSPVICGPWPVHDTHDEIIVIEEPPHPTCLEGLQSCRNESACNSVLDTIPKEHVCGKSSMLCPAEGRRTCMHMILYLRRHVKFKDCTCPHNINNFDKCLEMRRTILQHTCMDPNWHEKTTERLAESMESNRPIPHDSIWNLGGSTSQTSAPISSNYERSQDDEGAFSLLTELTKLSIMLEVSKIHKNSGEPNASDTVDNASDTVDTPSSSLYSQQENNRQMSTVPTSTMPSSTTPTWKGGWPKKTSCLRRQTLCTAHPECSKVLKAFKDACTVRKNQCEADDRTECTRRADELRPSGLFSCPCHHHTFKDGRCDKIKQKYKFHPCLVEKDPFIIGSGSHRPSLTGPTEVPFERGYTCTTEDNSKENMCIPMYDKCERDSSCRLPLARVIDACEWENGGCKRESCFPALNDFYIKVDPLLSRQMLFCCCTKGDERCQSKQMMLQPKCSLEINPEPSCLVQIEQCKGDSRCGARWNMYNDTCRFDNDGKCLANTSDCREAFVAIQGYDLTTRCSCRSHRHDNLQKCRYLQRVIHANPCTARVVVDFRPETHRFPFTRAPSTSLATTTTTSQRAYIKPTIGRDPQDEALSIHKFDNVTPKSTISDQPPKTDSPNFVSKPTCFTNKSQTAYPVPKYFEETSILRIDNSTDVLCPTLCTCTGSMKRDIACRVLTPCLRRQSCSKNGIMFTHGSKLPETQSHRGKCRCLHGEIICSNPTKTTDAATDSIILNLGYSTKEKSLLKDNSVDFDTENLTQKLTLLLNGRRRKLQNCQLTVLEETHGNIVYGVHSRKGASEIDCLEPTKMLNLLIDQSHNSVTNDAHLSIFKVSHYVDGTVKTSANVDSQSSSSGAKQIFHNQTKTISTIILITVTLFRLYGLPVG</sequence>
<comment type="subcellular location">
    <subcellularLocation>
        <location evidence="1">Cell membrane</location>
    </subcellularLocation>
</comment>
<comment type="similarity">
    <text evidence="2">Belongs to the GDNFR family.</text>
</comment>
<feature type="chain" id="PRO_5043859894" evidence="9">
    <location>
        <begin position="23"/>
        <end position="892"/>
    </location>
</feature>
<keyword evidence="7" id="KW-0325">Glycoprotein</keyword>